<gene>
    <name evidence="1" type="ORF">MLD38_038506</name>
</gene>
<protein>
    <submittedName>
        <fullName evidence="1">Uncharacterized protein</fullName>
    </submittedName>
</protein>
<dbReference type="Proteomes" id="UP001057402">
    <property type="component" value="Chromosome 12"/>
</dbReference>
<accession>A0ACB9L1F0</accession>
<evidence type="ECO:0000313" key="2">
    <source>
        <dbReference type="Proteomes" id="UP001057402"/>
    </source>
</evidence>
<organism evidence="1 2">
    <name type="scientific">Melastoma candidum</name>
    <dbReference type="NCBI Taxonomy" id="119954"/>
    <lineage>
        <taxon>Eukaryota</taxon>
        <taxon>Viridiplantae</taxon>
        <taxon>Streptophyta</taxon>
        <taxon>Embryophyta</taxon>
        <taxon>Tracheophyta</taxon>
        <taxon>Spermatophyta</taxon>
        <taxon>Magnoliopsida</taxon>
        <taxon>eudicotyledons</taxon>
        <taxon>Gunneridae</taxon>
        <taxon>Pentapetalae</taxon>
        <taxon>rosids</taxon>
        <taxon>malvids</taxon>
        <taxon>Myrtales</taxon>
        <taxon>Melastomataceae</taxon>
        <taxon>Melastomatoideae</taxon>
        <taxon>Melastomateae</taxon>
        <taxon>Melastoma</taxon>
    </lineage>
</organism>
<comment type="caution">
    <text evidence="1">The sequence shown here is derived from an EMBL/GenBank/DDBJ whole genome shotgun (WGS) entry which is preliminary data.</text>
</comment>
<name>A0ACB9L1F0_9MYRT</name>
<dbReference type="EMBL" id="CM042891">
    <property type="protein sequence ID" value="KAI4302803.1"/>
    <property type="molecule type" value="Genomic_DNA"/>
</dbReference>
<keyword evidence="2" id="KW-1185">Reference proteome</keyword>
<sequence>MESHLCKLCLRTFPNGWALGGHMRSHSLSLQVPPRQGLWAGRSQDMHPESASSDSSDKKTEQFEGVTGLRLQNYGLRENPRRSIRVADPEFEADDYGDGSEMESSRNLTRRRSRRARKSFPPREQESTPPSEKEKLFWVKVGDSSEPASSISEESSEEDVAFCLMLLSRDRWKNETEIVNNRGEEKEFGDGDGDDYEDGTEKDGSFEGTSESEDGAEVKSESRKRANRDRGKYWCETCNKLFRSYQAFGWHRASHKKARLAILAARPERVAQQEESANDDDNNAGSGCNNKVHQCPYCDRVFSSGQALGGHKRSHGSRSNYYTATSSARERSGPIPTRGMIDLNMPAPAEDESSRV</sequence>
<reference evidence="2" key="1">
    <citation type="journal article" date="2023" name="Front. Plant Sci.">
        <title>Chromosomal-level genome assembly of Melastoma candidum provides insights into trichome evolution.</title>
        <authorList>
            <person name="Zhong Y."/>
            <person name="Wu W."/>
            <person name="Sun C."/>
            <person name="Zou P."/>
            <person name="Liu Y."/>
            <person name="Dai S."/>
            <person name="Zhou R."/>
        </authorList>
    </citation>
    <scope>NUCLEOTIDE SEQUENCE [LARGE SCALE GENOMIC DNA]</scope>
</reference>
<proteinExistence type="predicted"/>
<evidence type="ECO:0000313" key="1">
    <source>
        <dbReference type="EMBL" id="KAI4302803.1"/>
    </source>
</evidence>